<dbReference type="RefSeq" id="WP_171298923.1">
    <property type="nucleotide sequence ID" value="NZ_CP087098.1"/>
</dbReference>
<feature type="domain" description="Dynamin N-terminal" evidence="7">
    <location>
        <begin position="52"/>
        <end position="228"/>
    </location>
</feature>
<evidence type="ECO:0000256" key="1">
    <source>
        <dbReference type="ARBA" id="ARBA00004370"/>
    </source>
</evidence>
<dbReference type="Gene3D" id="3.40.50.300">
    <property type="entry name" value="P-loop containing nucleotide triphosphate hydrolases"/>
    <property type="match status" value="1"/>
</dbReference>
<evidence type="ECO:0000256" key="2">
    <source>
        <dbReference type="ARBA" id="ARBA00022741"/>
    </source>
</evidence>
<accession>A0A7Y3SZN0</accession>
<evidence type="ECO:0000256" key="5">
    <source>
        <dbReference type="ARBA" id="ARBA00023136"/>
    </source>
</evidence>
<organism evidence="8 9">
    <name type="scientific">Clostridium estertheticum</name>
    <dbReference type="NCBI Taxonomy" id="238834"/>
    <lineage>
        <taxon>Bacteria</taxon>
        <taxon>Bacillati</taxon>
        <taxon>Bacillota</taxon>
        <taxon>Clostridia</taxon>
        <taxon>Eubacteriales</taxon>
        <taxon>Clostridiaceae</taxon>
        <taxon>Clostridium</taxon>
    </lineage>
</organism>
<evidence type="ECO:0000313" key="8">
    <source>
        <dbReference type="EMBL" id="NNU78353.1"/>
    </source>
</evidence>
<name>A0A7Y3SZN0_9CLOT</name>
<dbReference type="InterPro" id="IPR027417">
    <property type="entry name" value="P-loop_NTPase"/>
</dbReference>
<dbReference type="PANTHER" id="PTHR10465">
    <property type="entry name" value="TRANSMEMBRANE GTPASE FZO1"/>
    <property type="match status" value="1"/>
</dbReference>
<keyword evidence="4" id="KW-0342">GTP-binding</keyword>
<dbReference type="SUPFAM" id="SSF52540">
    <property type="entry name" value="P-loop containing nucleoside triphosphate hydrolases"/>
    <property type="match status" value="1"/>
</dbReference>
<dbReference type="EMBL" id="JABEYB010000022">
    <property type="protein sequence ID" value="NNU78353.1"/>
    <property type="molecule type" value="Genomic_DNA"/>
</dbReference>
<dbReference type="PANTHER" id="PTHR10465:SF0">
    <property type="entry name" value="SARCALUMENIN"/>
    <property type="match status" value="1"/>
</dbReference>
<evidence type="ECO:0000259" key="7">
    <source>
        <dbReference type="Pfam" id="PF00350"/>
    </source>
</evidence>
<dbReference type="GO" id="GO:0016020">
    <property type="term" value="C:membrane"/>
    <property type="evidence" value="ECO:0007669"/>
    <property type="project" value="UniProtKB-SubCell"/>
</dbReference>
<gene>
    <name evidence="8" type="ORF">HLQ16_20790</name>
</gene>
<dbReference type="Pfam" id="PF00350">
    <property type="entry name" value="Dynamin_N"/>
    <property type="match status" value="1"/>
</dbReference>
<dbReference type="InterPro" id="IPR045063">
    <property type="entry name" value="Dynamin_N"/>
</dbReference>
<protein>
    <recommendedName>
        <fullName evidence="7">Dynamin N-terminal domain-containing protein</fullName>
    </recommendedName>
</protein>
<dbReference type="InterPro" id="IPR027094">
    <property type="entry name" value="Mitofusin_fam"/>
</dbReference>
<keyword evidence="2" id="KW-0547">Nucleotide-binding</keyword>
<evidence type="ECO:0000256" key="3">
    <source>
        <dbReference type="ARBA" id="ARBA00022801"/>
    </source>
</evidence>
<evidence type="ECO:0000313" key="9">
    <source>
        <dbReference type="Proteomes" id="UP000531659"/>
    </source>
</evidence>
<dbReference type="GO" id="GO:0003924">
    <property type="term" value="F:GTPase activity"/>
    <property type="evidence" value="ECO:0007669"/>
    <property type="project" value="InterPro"/>
</dbReference>
<dbReference type="Proteomes" id="UP000531659">
    <property type="component" value="Unassembled WGS sequence"/>
</dbReference>
<reference evidence="8 9" key="1">
    <citation type="submission" date="2020-05" db="EMBL/GenBank/DDBJ databases">
        <title>Complete genome of Clostridium estertheticum subspecies estertheticum, isolated from Vacuum packed lamb meat from New Zealand imported to Switzerland.</title>
        <authorList>
            <person name="Wambui J."/>
            <person name="Stevens M.J.A."/>
            <person name="Stephan R."/>
        </authorList>
    </citation>
    <scope>NUCLEOTIDE SEQUENCE [LARGE SCALE GENOMIC DNA]</scope>
    <source>
        <strain evidence="8 9">CEST001</strain>
    </source>
</reference>
<keyword evidence="5" id="KW-0472">Membrane</keyword>
<dbReference type="AlphaFoldDB" id="A0A7Y3SZN0"/>
<dbReference type="GO" id="GO:0005525">
    <property type="term" value="F:GTP binding"/>
    <property type="evidence" value="ECO:0007669"/>
    <property type="project" value="UniProtKB-KW"/>
</dbReference>
<evidence type="ECO:0000256" key="6">
    <source>
        <dbReference type="SAM" id="Coils"/>
    </source>
</evidence>
<dbReference type="GO" id="GO:0008053">
    <property type="term" value="P:mitochondrial fusion"/>
    <property type="evidence" value="ECO:0007669"/>
    <property type="project" value="TreeGrafter"/>
</dbReference>
<proteinExistence type="predicted"/>
<keyword evidence="6" id="KW-0175">Coiled coil</keyword>
<comment type="caution">
    <text evidence="8">The sequence shown here is derived from an EMBL/GenBank/DDBJ whole genome shotgun (WGS) entry which is preliminary data.</text>
</comment>
<comment type="subcellular location">
    <subcellularLocation>
        <location evidence="1">Membrane</location>
    </subcellularLocation>
</comment>
<feature type="coiled-coil region" evidence="6">
    <location>
        <begin position="479"/>
        <end position="510"/>
    </location>
</feature>
<evidence type="ECO:0000256" key="4">
    <source>
        <dbReference type="ARBA" id="ARBA00023134"/>
    </source>
</evidence>
<sequence>MLKQYTEAKKRLLTYVKELNNSKFVDKDILENSRVGDEVNRLINGDFKVSLIAPFSAGKSTLINSILGKDLLSMDIRAETSVVTRICYSENIKIEVKYNKDSETLMIDEDDAGQPLNYESCKEKLKTITTVRNEENEIQIKEVVVYCPLEICKDNVQIIDTPGLFSRHERHESITNNILPHVNAVIFMIDPDSVGDEHFTEKIRNYVATAKNSSLEEDGKHIFFVINKIDMFDPEDIRKSREELIEVLSGIIMNPRIHEVSAYFGMVGKQLTSDDIDILAVQKDRKIKIPDPEDPEYTISGKSIGKQHAINIIEFSRMAELEESLGEYLGSKNEYLLRDITSSTKQVLSDSINRMKYQSGELKESLNKDSSEYMHKIENLKFDIRALKDETTNHINKIVSSKINGGTSGGSMDDILAEEIKKQMTDIAKDMDREIYKNWTKSKRSIVSKDSAAECIEDLIFKIEAELVVRAKEMTKESFKTIKRIIQELIDEIQELFNKVSEKIDEAESKNLGKKMQSIGNLNAGNLSGNIVNKIEKEFSNIVVSTARELIDKLDDIEKDSTSLEKKAGLWNWCKGLIGYEDYEDKFDLSAFKRTLDEEIEDISGTIREVLMENNQKFREPIMNAIQSIVKDLKKEAIGILDSVVTVKEKILNDTKIEMGKNRSDIQAIIKEKDKMIMEAKEMLNRFEESVA</sequence>
<keyword evidence="3" id="KW-0378">Hydrolase</keyword>